<name>A0A511Y9D7_9FLAO</name>
<organism evidence="2 3">
    <name type="scientific">Chryseobacterium lathyri</name>
    <dbReference type="NCBI Taxonomy" id="395933"/>
    <lineage>
        <taxon>Bacteria</taxon>
        <taxon>Pseudomonadati</taxon>
        <taxon>Bacteroidota</taxon>
        <taxon>Flavobacteriia</taxon>
        <taxon>Flavobacteriales</taxon>
        <taxon>Weeksellaceae</taxon>
        <taxon>Chryseobacterium group</taxon>
        <taxon>Chryseobacterium</taxon>
    </lineage>
</organism>
<comment type="caution">
    <text evidence="2">The sequence shown here is derived from an EMBL/GenBank/DDBJ whole genome shotgun (WGS) entry which is preliminary data.</text>
</comment>
<dbReference type="Proteomes" id="UP000321150">
    <property type="component" value="Unassembled WGS sequence"/>
</dbReference>
<reference evidence="2 3" key="1">
    <citation type="submission" date="2019-07" db="EMBL/GenBank/DDBJ databases">
        <title>Whole genome shotgun sequence of Chryseobacterium lathyri NBRC 105250.</title>
        <authorList>
            <person name="Hosoyama A."/>
            <person name="Uohara A."/>
            <person name="Ohji S."/>
            <person name="Ichikawa N."/>
        </authorList>
    </citation>
    <scope>NUCLEOTIDE SEQUENCE [LARGE SCALE GENOMIC DNA]</scope>
    <source>
        <strain evidence="2 3">NBRC 105250</strain>
    </source>
</reference>
<dbReference type="EMBL" id="BJYI01000006">
    <property type="protein sequence ID" value="GEN71810.1"/>
    <property type="molecule type" value="Genomic_DNA"/>
</dbReference>
<proteinExistence type="predicted"/>
<dbReference type="AlphaFoldDB" id="A0A511Y9D7"/>
<protein>
    <submittedName>
        <fullName evidence="2">Uncharacterized protein</fullName>
    </submittedName>
</protein>
<feature type="transmembrane region" description="Helical" evidence="1">
    <location>
        <begin position="127"/>
        <end position="146"/>
    </location>
</feature>
<evidence type="ECO:0000313" key="3">
    <source>
        <dbReference type="Proteomes" id="UP000321150"/>
    </source>
</evidence>
<keyword evidence="1" id="KW-0472">Membrane</keyword>
<accession>A0A511Y9D7</accession>
<evidence type="ECO:0000313" key="2">
    <source>
        <dbReference type="EMBL" id="GEN71810.1"/>
    </source>
</evidence>
<keyword evidence="1" id="KW-1133">Transmembrane helix</keyword>
<sequence length="273" mass="31721">MSMSKFLSEKKKLLEDVYEKASNEATETSFNGILLHLEQILKDDFEPLSYKSFENYYKAIVEQGEDYNIKRAVLDNLSRYIGYDTFKDYCSEWRTVEYSIQQAISKIVITIINKPILAMPEFMKQNGFGIMEIALLLCLVTGNIVFSNNKKLKNNSLFPLGLISNVESGIDKKYMYWDGERYVATDSSYIKPGLDVVAMNKHQFQHFKKIMRKDTLTNQNALGRTWYSKYYNEVEFFTDDGIDPDNGRELRKSTSLIIYKYAGKQKDSIEAEE</sequence>
<keyword evidence="1" id="KW-0812">Transmembrane</keyword>
<evidence type="ECO:0000256" key="1">
    <source>
        <dbReference type="SAM" id="Phobius"/>
    </source>
</evidence>
<gene>
    <name evidence="2" type="ORF">CLA01_18820</name>
</gene>